<keyword evidence="4 10" id="KW-0808">Transferase</keyword>
<evidence type="ECO:0000256" key="5">
    <source>
        <dbReference type="ARBA" id="ARBA00022692"/>
    </source>
</evidence>
<dbReference type="GO" id="GO:0005886">
    <property type="term" value="C:plasma membrane"/>
    <property type="evidence" value="ECO:0007669"/>
    <property type="project" value="UniProtKB-SubCell"/>
</dbReference>
<dbReference type="GO" id="GO:0016763">
    <property type="term" value="F:pentosyltransferase activity"/>
    <property type="evidence" value="ECO:0007669"/>
    <property type="project" value="TreeGrafter"/>
</dbReference>
<dbReference type="STRING" id="870908.SAMN04488044_2617"/>
<evidence type="ECO:0000256" key="6">
    <source>
        <dbReference type="ARBA" id="ARBA00022989"/>
    </source>
</evidence>
<dbReference type="EMBL" id="FQWM01000005">
    <property type="protein sequence ID" value="SHH47247.1"/>
    <property type="molecule type" value="Genomic_DNA"/>
</dbReference>
<keyword evidence="6 8" id="KW-1133">Transmembrane helix</keyword>
<evidence type="ECO:0000313" key="11">
    <source>
        <dbReference type="Proteomes" id="UP000184211"/>
    </source>
</evidence>
<proteinExistence type="predicted"/>
<dbReference type="InterPro" id="IPR050297">
    <property type="entry name" value="LipidA_mod_glycosyltrf_83"/>
</dbReference>
<dbReference type="OrthoDB" id="9153955at2"/>
<keyword evidence="7 8" id="KW-0472">Membrane</keyword>
<protein>
    <submittedName>
        <fullName evidence="10">4-amino-4-deoxy-L-arabinose transferase</fullName>
    </submittedName>
</protein>
<keyword evidence="2" id="KW-1003">Cell membrane</keyword>
<feature type="transmembrane region" description="Helical" evidence="8">
    <location>
        <begin position="56"/>
        <end position="78"/>
    </location>
</feature>
<dbReference type="PANTHER" id="PTHR33908">
    <property type="entry name" value="MANNOSYLTRANSFERASE YKCB-RELATED"/>
    <property type="match status" value="1"/>
</dbReference>
<dbReference type="AlphaFoldDB" id="A0A1M5T902"/>
<name>A0A1M5T902_9RHOB</name>
<keyword evidence="5 8" id="KW-0812">Transmembrane</keyword>
<feature type="transmembrane region" description="Helical" evidence="8">
    <location>
        <begin position="282"/>
        <end position="306"/>
    </location>
</feature>
<feature type="transmembrane region" description="Helical" evidence="8">
    <location>
        <begin position="249"/>
        <end position="270"/>
    </location>
</feature>
<evidence type="ECO:0000256" key="3">
    <source>
        <dbReference type="ARBA" id="ARBA00022676"/>
    </source>
</evidence>
<feature type="transmembrane region" description="Helical" evidence="8">
    <location>
        <begin position="312"/>
        <end position="330"/>
    </location>
</feature>
<feature type="transmembrane region" description="Helical" evidence="8">
    <location>
        <begin position="198"/>
        <end position="218"/>
    </location>
</feature>
<dbReference type="GO" id="GO:0009103">
    <property type="term" value="P:lipopolysaccharide biosynthetic process"/>
    <property type="evidence" value="ECO:0007669"/>
    <property type="project" value="UniProtKB-ARBA"/>
</dbReference>
<accession>A0A1M5T902</accession>
<dbReference type="InterPro" id="IPR038731">
    <property type="entry name" value="RgtA/B/C-like"/>
</dbReference>
<keyword evidence="11" id="KW-1185">Reference proteome</keyword>
<feature type="domain" description="Glycosyltransferase RgtA/B/C/D-like" evidence="9">
    <location>
        <begin position="53"/>
        <end position="215"/>
    </location>
</feature>
<feature type="transmembrane region" description="Helical" evidence="8">
    <location>
        <begin position="90"/>
        <end position="112"/>
    </location>
</feature>
<organism evidence="10 11">
    <name type="scientific">Cognatishimia maritima</name>
    <dbReference type="NCBI Taxonomy" id="870908"/>
    <lineage>
        <taxon>Bacteria</taxon>
        <taxon>Pseudomonadati</taxon>
        <taxon>Pseudomonadota</taxon>
        <taxon>Alphaproteobacteria</taxon>
        <taxon>Rhodobacterales</taxon>
        <taxon>Paracoccaceae</taxon>
        <taxon>Cognatishimia</taxon>
    </lineage>
</organism>
<dbReference type="PANTHER" id="PTHR33908:SF11">
    <property type="entry name" value="MEMBRANE PROTEIN"/>
    <property type="match status" value="1"/>
</dbReference>
<evidence type="ECO:0000256" key="4">
    <source>
        <dbReference type="ARBA" id="ARBA00022679"/>
    </source>
</evidence>
<dbReference type="Pfam" id="PF13231">
    <property type="entry name" value="PMT_2"/>
    <property type="match status" value="1"/>
</dbReference>
<evidence type="ECO:0000259" key="9">
    <source>
        <dbReference type="Pfam" id="PF13231"/>
    </source>
</evidence>
<feature type="transmembrane region" description="Helical" evidence="8">
    <location>
        <begin position="124"/>
        <end position="142"/>
    </location>
</feature>
<dbReference type="Proteomes" id="UP000184211">
    <property type="component" value="Unassembled WGS sequence"/>
</dbReference>
<feature type="transmembrane region" description="Helical" evidence="8">
    <location>
        <begin position="12"/>
        <end position="35"/>
    </location>
</feature>
<evidence type="ECO:0000313" key="10">
    <source>
        <dbReference type="EMBL" id="SHH47247.1"/>
    </source>
</evidence>
<comment type="subcellular location">
    <subcellularLocation>
        <location evidence="1">Cell membrane</location>
        <topology evidence="1">Multi-pass membrane protein</topology>
    </subcellularLocation>
</comment>
<feature type="transmembrane region" description="Helical" evidence="8">
    <location>
        <begin position="154"/>
        <end position="186"/>
    </location>
</feature>
<keyword evidence="3" id="KW-0328">Glycosyltransferase</keyword>
<sequence length="474" mass="51613">MKLHDKPQFWLLMFAAYFAVHVAIRVSTGGALGLDEAQIYRHAQFLDWGYGPQPPLYAWLQFAVFQVTGDTLFGLSLLKNMLLFTTVTVWFFLFRSVLGVATAGLLACSFMLIPQFSWESQRALTHSVMAGTITALYFSWFWQILSERRVGFFAYVVLGLLIGAGVLSKATFLIVPVGTFVAAISIRRFRSSLSLKGVGISLITSVLVVGPHLAWIAANADAAFGSAWKFARGVDASAADIALQGVSSLTVAVLSFALLALLVLGILWIFHRAPRQAVSDPLMTWLTVTVIASIVTLLLVVILSQTTNVKDRWLQAALMPVGPLLVWLWLARVGPRASRALCMVYAGLAVVVMVGQPYHSLAGKAYRAAPYGVLTPKLTTALPVGYKLIVGDWAGGNLLYQNGALALTNPTRPLLVDQNYAVAWTGKRESVNALETLSRYREQGFVVGSTLSFSAPYRFDDSEFSIHLALLSGS</sequence>
<feature type="transmembrane region" description="Helical" evidence="8">
    <location>
        <begin position="342"/>
        <end position="359"/>
    </location>
</feature>
<evidence type="ECO:0000256" key="8">
    <source>
        <dbReference type="SAM" id="Phobius"/>
    </source>
</evidence>
<gene>
    <name evidence="10" type="ORF">SAMN04488044_2617</name>
</gene>
<dbReference type="RefSeq" id="WP_084604950.1">
    <property type="nucleotide sequence ID" value="NZ_FQWM01000005.1"/>
</dbReference>
<evidence type="ECO:0000256" key="1">
    <source>
        <dbReference type="ARBA" id="ARBA00004651"/>
    </source>
</evidence>
<evidence type="ECO:0000256" key="7">
    <source>
        <dbReference type="ARBA" id="ARBA00023136"/>
    </source>
</evidence>
<evidence type="ECO:0000256" key="2">
    <source>
        <dbReference type="ARBA" id="ARBA00022475"/>
    </source>
</evidence>
<reference evidence="11" key="1">
    <citation type="submission" date="2016-11" db="EMBL/GenBank/DDBJ databases">
        <authorList>
            <person name="Varghese N."/>
            <person name="Submissions S."/>
        </authorList>
    </citation>
    <scope>NUCLEOTIDE SEQUENCE [LARGE SCALE GENOMIC DNA]</scope>
    <source>
        <strain evidence="11">DSM 28223</strain>
    </source>
</reference>